<reference evidence="1 2" key="1">
    <citation type="journal article" date="2019" name="Genome Biol. Evol.">
        <title>Insights into the evolution of the New World diploid cottons (Gossypium, subgenus Houzingenia) based on genome sequencing.</title>
        <authorList>
            <person name="Grover C.E."/>
            <person name="Arick M.A. 2nd"/>
            <person name="Thrash A."/>
            <person name="Conover J.L."/>
            <person name="Sanders W.S."/>
            <person name="Peterson D.G."/>
            <person name="Frelichowski J.E."/>
            <person name="Scheffler J.A."/>
            <person name="Scheffler B.E."/>
            <person name="Wendel J.F."/>
        </authorList>
    </citation>
    <scope>NUCLEOTIDE SEQUENCE [LARGE SCALE GENOMIC DNA]</scope>
    <source>
        <strain evidence="1">27</strain>
        <tissue evidence="1">Leaf</tissue>
    </source>
</reference>
<protein>
    <submittedName>
        <fullName evidence="1">Uncharacterized protein</fullName>
    </submittedName>
</protein>
<keyword evidence="2" id="KW-1185">Reference proteome</keyword>
<sequence>MSMDLMNGGTMVVSVGDIGVLVMFPRDGLT</sequence>
<organism evidence="1 2">
    <name type="scientific">Gossypium davidsonii</name>
    <name type="common">Davidson's cotton</name>
    <name type="synonym">Gossypium klotzschianum subsp. davidsonii</name>
    <dbReference type="NCBI Taxonomy" id="34287"/>
    <lineage>
        <taxon>Eukaryota</taxon>
        <taxon>Viridiplantae</taxon>
        <taxon>Streptophyta</taxon>
        <taxon>Embryophyta</taxon>
        <taxon>Tracheophyta</taxon>
        <taxon>Spermatophyta</taxon>
        <taxon>Magnoliopsida</taxon>
        <taxon>eudicotyledons</taxon>
        <taxon>Gunneridae</taxon>
        <taxon>Pentapetalae</taxon>
        <taxon>rosids</taxon>
        <taxon>malvids</taxon>
        <taxon>Malvales</taxon>
        <taxon>Malvaceae</taxon>
        <taxon>Malvoideae</taxon>
        <taxon>Gossypium</taxon>
    </lineage>
</organism>
<dbReference type="EMBL" id="JABFAC010000007">
    <property type="protein sequence ID" value="MBA0617036.1"/>
    <property type="molecule type" value="Genomic_DNA"/>
</dbReference>
<name>A0A7J8RUN3_GOSDV</name>
<accession>A0A7J8RUN3</accession>
<dbReference type="AlphaFoldDB" id="A0A7J8RUN3"/>
<dbReference type="Proteomes" id="UP000593561">
    <property type="component" value="Unassembled WGS sequence"/>
</dbReference>
<evidence type="ECO:0000313" key="2">
    <source>
        <dbReference type="Proteomes" id="UP000593561"/>
    </source>
</evidence>
<comment type="caution">
    <text evidence="1">The sequence shown here is derived from an EMBL/GenBank/DDBJ whole genome shotgun (WGS) entry which is preliminary data.</text>
</comment>
<evidence type="ECO:0000313" key="1">
    <source>
        <dbReference type="EMBL" id="MBA0617036.1"/>
    </source>
</evidence>
<gene>
    <name evidence="1" type="ORF">Godav_026513</name>
</gene>
<proteinExistence type="predicted"/>